<proteinExistence type="predicted"/>
<comment type="caution">
    <text evidence="2">The sequence shown here is derived from an EMBL/GenBank/DDBJ whole genome shotgun (WGS) entry which is preliminary data.</text>
</comment>
<reference evidence="3" key="1">
    <citation type="submission" date="2017-09" db="EMBL/GenBank/DDBJ databases">
        <title>Depth-based differentiation of microbial function through sediment-hosted aquifers and enrichment of novel symbionts in the deep terrestrial subsurface.</title>
        <authorList>
            <person name="Probst A.J."/>
            <person name="Ladd B."/>
            <person name="Jarett J.K."/>
            <person name="Geller-Mcgrath D.E."/>
            <person name="Sieber C.M.K."/>
            <person name="Emerson J.B."/>
            <person name="Anantharaman K."/>
            <person name="Thomas B.C."/>
            <person name="Malmstrom R."/>
            <person name="Stieglmeier M."/>
            <person name="Klingl A."/>
            <person name="Woyke T."/>
            <person name="Ryan C.M."/>
            <person name="Banfield J.F."/>
        </authorList>
    </citation>
    <scope>NUCLEOTIDE SEQUENCE [LARGE SCALE GENOMIC DNA]</scope>
</reference>
<sequence>MSKKIMTQIDLNPQFANALDIMENSPDSLFITGRAGTGKSTLLQYFKQTTLKNIVVLAPTGVAAVNIGGSTIHSFFQFKPDVTLEKAWAKGTNAKKPELYRSLDAIVIDEISMVRADLLDCVDAFMRRVCASMAPFGGKRVIMFGDLYQLPPVVTQGDEEIFRSRYDSAFFFSADVISRTPLTFIELDHIYRQTDDEFIKVLNAIRENVATDKDLALLNTRVHEEYAPPPEEYVIHLTGTNRDAQSYNTYQLHSLEGKLYSFKAESTGAFDRRTEPAPRELILKIGAQVMLTCNDREKRFINGTVGRVEDIGFIGENSIVSVRLQNKKLVDIGSNTWEMFKFNYSEKSHRITTQVAGTYTQLPLMLAWGITIHKSQGKTFDRLAIDLPQSFAHGQTYVALSRATALSGIILKRPLTHRHIIMDPIVTTWLTMLRNTSVKLTP</sequence>
<dbReference type="EMBL" id="PFAF01000016">
    <property type="protein sequence ID" value="PIR99148.1"/>
    <property type="molecule type" value="Genomic_DNA"/>
</dbReference>
<dbReference type="InterPro" id="IPR027417">
    <property type="entry name" value="P-loop_NTPase"/>
</dbReference>
<dbReference type="InterPro" id="IPR051055">
    <property type="entry name" value="PIF1_helicase"/>
</dbReference>
<evidence type="ECO:0000313" key="3">
    <source>
        <dbReference type="Proteomes" id="UP000230796"/>
    </source>
</evidence>
<dbReference type="InterPro" id="IPR010285">
    <property type="entry name" value="DNA_helicase_pif1-like_DEAD"/>
</dbReference>
<dbReference type="Gene3D" id="2.30.30.940">
    <property type="match status" value="1"/>
</dbReference>
<dbReference type="Proteomes" id="UP000230796">
    <property type="component" value="Unassembled WGS sequence"/>
</dbReference>
<dbReference type="CDD" id="cd18809">
    <property type="entry name" value="SF1_C_RecD"/>
    <property type="match status" value="1"/>
</dbReference>
<evidence type="ECO:0000313" key="2">
    <source>
        <dbReference type="EMBL" id="PIR99148.1"/>
    </source>
</evidence>
<name>A0A2H0VJ94_9BACT</name>
<feature type="domain" description="DNA helicase Pif1-like DEAD-box helicase" evidence="1">
    <location>
        <begin position="21"/>
        <end position="206"/>
    </location>
</feature>
<dbReference type="PANTHER" id="PTHR47642">
    <property type="entry name" value="ATP-DEPENDENT DNA HELICASE"/>
    <property type="match status" value="1"/>
</dbReference>
<dbReference type="SUPFAM" id="SSF52540">
    <property type="entry name" value="P-loop containing nucleoside triphosphate hydrolases"/>
    <property type="match status" value="2"/>
</dbReference>
<dbReference type="FunFam" id="3.40.50.300:FF:001498">
    <property type="entry name" value="ATP-dependent DNA helicase"/>
    <property type="match status" value="1"/>
</dbReference>
<dbReference type="Gene3D" id="3.40.50.300">
    <property type="entry name" value="P-loop containing nucleotide triphosphate hydrolases"/>
    <property type="match status" value="2"/>
</dbReference>
<dbReference type="PANTHER" id="PTHR47642:SF7">
    <property type="entry name" value="ATP-DEPENDENT DNA HELICASE PIF1"/>
    <property type="match status" value="1"/>
</dbReference>
<protein>
    <submittedName>
        <fullName evidence="2">AAA family ATPase</fullName>
    </submittedName>
</protein>
<accession>A0A2H0VJ94</accession>
<gene>
    <name evidence="2" type="ORF">COT87_00945</name>
</gene>
<organism evidence="2 3">
    <name type="scientific">Candidatus Collierbacteria bacterium CG10_big_fil_rev_8_21_14_0_10_44_9</name>
    <dbReference type="NCBI Taxonomy" id="1974535"/>
    <lineage>
        <taxon>Bacteria</taxon>
        <taxon>Candidatus Collieribacteriota</taxon>
    </lineage>
</organism>
<dbReference type="AlphaFoldDB" id="A0A2H0VJ94"/>
<dbReference type="GO" id="GO:0000723">
    <property type="term" value="P:telomere maintenance"/>
    <property type="evidence" value="ECO:0007669"/>
    <property type="project" value="InterPro"/>
</dbReference>
<dbReference type="Pfam" id="PF05970">
    <property type="entry name" value="PIF1"/>
    <property type="match status" value="1"/>
</dbReference>
<dbReference type="GO" id="GO:0006281">
    <property type="term" value="P:DNA repair"/>
    <property type="evidence" value="ECO:0007669"/>
    <property type="project" value="InterPro"/>
</dbReference>
<dbReference type="GO" id="GO:0003678">
    <property type="term" value="F:DNA helicase activity"/>
    <property type="evidence" value="ECO:0007669"/>
    <property type="project" value="InterPro"/>
</dbReference>
<evidence type="ECO:0000259" key="1">
    <source>
        <dbReference type="Pfam" id="PF05970"/>
    </source>
</evidence>